<dbReference type="Pfam" id="PF07683">
    <property type="entry name" value="CobW_C"/>
    <property type="match status" value="1"/>
</dbReference>
<name>A0A410WZN6_9BACL</name>
<feature type="region of interest" description="Disordered" evidence="6">
    <location>
        <begin position="339"/>
        <end position="359"/>
    </location>
</feature>
<dbReference type="Pfam" id="PF02492">
    <property type="entry name" value="cobW"/>
    <property type="match status" value="1"/>
</dbReference>
<organism evidence="9 10">
    <name type="scientific">Paenibacillus chitinolyticus</name>
    <dbReference type="NCBI Taxonomy" id="79263"/>
    <lineage>
        <taxon>Bacteria</taxon>
        <taxon>Bacillati</taxon>
        <taxon>Bacillota</taxon>
        <taxon>Bacilli</taxon>
        <taxon>Bacillales</taxon>
        <taxon>Paenibacillaceae</taxon>
        <taxon>Paenibacillus</taxon>
    </lineage>
</organism>
<evidence type="ECO:0000313" key="10">
    <source>
        <dbReference type="Proteomes" id="UP000288943"/>
    </source>
</evidence>
<dbReference type="RefSeq" id="WP_042227113.1">
    <property type="nucleotide sequence ID" value="NZ_CP026520.1"/>
</dbReference>
<dbReference type="SMART" id="SM00833">
    <property type="entry name" value="CobW_C"/>
    <property type="match status" value="1"/>
</dbReference>
<dbReference type="InterPro" id="IPR036627">
    <property type="entry name" value="CobW-likC_sf"/>
</dbReference>
<feature type="domain" description="CobW C-terminal" evidence="7">
    <location>
        <begin position="255"/>
        <end position="342"/>
    </location>
</feature>
<evidence type="ECO:0000256" key="1">
    <source>
        <dbReference type="ARBA" id="ARBA00022741"/>
    </source>
</evidence>
<dbReference type="OrthoDB" id="9808822at2"/>
<dbReference type="InterPro" id="IPR011629">
    <property type="entry name" value="CobW-like_C"/>
</dbReference>
<dbReference type="AlphaFoldDB" id="A0A410WZN6"/>
<evidence type="ECO:0000256" key="4">
    <source>
        <dbReference type="ARBA" id="ARBA00034320"/>
    </source>
</evidence>
<dbReference type="Proteomes" id="UP000288943">
    <property type="component" value="Chromosome"/>
</dbReference>
<proteinExistence type="inferred from homology"/>
<keyword evidence="1" id="KW-0547">Nucleotide-binding</keyword>
<dbReference type="Gene3D" id="3.40.50.300">
    <property type="entry name" value="P-loop containing nucleotide triphosphate hydrolases"/>
    <property type="match status" value="1"/>
</dbReference>
<dbReference type="Gene3D" id="3.30.1220.10">
    <property type="entry name" value="CobW-like, C-terminal domain"/>
    <property type="match status" value="1"/>
</dbReference>
<comment type="similarity">
    <text evidence="4">Belongs to the SIMIBI class G3E GTPase family. ZNG1 subfamily.</text>
</comment>
<dbReference type="CDD" id="cd03112">
    <property type="entry name" value="CobW-like"/>
    <property type="match status" value="1"/>
</dbReference>
<evidence type="ECO:0000313" key="8">
    <source>
        <dbReference type="EMBL" id="MCY9596909.1"/>
    </source>
</evidence>
<evidence type="ECO:0000256" key="3">
    <source>
        <dbReference type="ARBA" id="ARBA00023186"/>
    </source>
</evidence>
<dbReference type="PANTHER" id="PTHR13748">
    <property type="entry name" value="COBW-RELATED"/>
    <property type="match status" value="1"/>
</dbReference>
<evidence type="ECO:0000256" key="2">
    <source>
        <dbReference type="ARBA" id="ARBA00022801"/>
    </source>
</evidence>
<feature type="compositionally biased region" description="Polar residues" evidence="6">
    <location>
        <begin position="341"/>
        <end position="351"/>
    </location>
</feature>
<evidence type="ECO:0000313" key="11">
    <source>
        <dbReference type="Proteomes" id="UP001527202"/>
    </source>
</evidence>
<dbReference type="GO" id="GO:0016787">
    <property type="term" value="F:hydrolase activity"/>
    <property type="evidence" value="ECO:0007669"/>
    <property type="project" value="UniProtKB-KW"/>
</dbReference>
<evidence type="ECO:0000256" key="6">
    <source>
        <dbReference type="SAM" id="MobiDB-lite"/>
    </source>
</evidence>
<reference evidence="8 11" key="2">
    <citation type="submission" date="2022-05" db="EMBL/GenBank/DDBJ databases">
        <title>Genome Sequencing of Bee-Associated Microbes.</title>
        <authorList>
            <person name="Dunlap C."/>
        </authorList>
    </citation>
    <scope>NUCLEOTIDE SEQUENCE [LARGE SCALE GENOMIC DNA]</scope>
    <source>
        <strain evidence="8 11">NRRL B-23120</strain>
    </source>
</reference>
<keyword evidence="2" id="KW-0378">Hydrolase</keyword>
<dbReference type="InterPro" id="IPR027417">
    <property type="entry name" value="P-loop_NTPase"/>
</dbReference>
<dbReference type="SUPFAM" id="SSF52540">
    <property type="entry name" value="P-loop containing nucleoside triphosphate hydrolases"/>
    <property type="match status" value="1"/>
</dbReference>
<gene>
    <name evidence="8" type="ORF">M5X16_14110</name>
    <name evidence="9" type="ORF">PC41400_19795</name>
</gene>
<sequence length="359" mass="40077">MTIPVFVLSGFLGSGKTTLLLRMLEESKKLGLRPGILMNELGKADVDGLILEGHSSASIEKLLDGCVCCSKKSELTGSLQALLVRKPDILFIELTGVANPEEIADVLTEPGLLGRVALKQVITVLDAENFMDYNSLFASDKQLVRTLRRQVEVADLILVNKTDYVHRIRLHQIEKAIRKLNGHAMLVYTTHCRVELKPILEGVQPVQKGPLTVRPIRMTKITTHPKEPSTAGTGRGMHPADSPEPAETAPSHSRVRTVTLPWNQAAGLTKADVDAFLQRWKDGLIRAKGYVTFAESSHMHLLQYAGKRSYWEPSFYQGEPYLVFIGIDLDTDRLSEEWQRLQDTPQPQSLEPESGRRRK</sequence>
<dbReference type="SUPFAM" id="SSF90002">
    <property type="entry name" value="Hypothetical protein YjiA, C-terminal domain"/>
    <property type="match status" value="1"/>
</dbReference>
<feature type="region of interest" description="Disordered" evidence="6">
    <location>
        <begin position="223"/>
        <end position="254"/>
    </location>
</feature>
<accession>A0A410WZN6</accession>
<protein>
    <submittedName>
        <fullName evidence="9">GTP-binding protein</fullName>
    </submittedName>
</protein>
<dbReference type="EMBL" id="JAMDMJ010000015">
    <property type="protein sequence ID" value="MCY9596909.1"/>
    <property type="molecule type" value="Genomic_DNA"/>
</dbReference>
<evidence type="ECO:0000313" key="9">
    <source>
        <dbReference type="EMBL" id="QAV19777.1"/>
    </source>
</evidence>
<dbReference type="GO" id="GO:0000166">
    <property type="term" value="F:nucleotide binding"/>
    <property type="evidence" value="ECO:0007669"/>
    <property type="project" value="UniProtKB-KW"/>
</dbReference>
<dbReference type="KEGG" id="pchi:PC41400_19795"/>
<dbReference type="GeneID" id="95377040"/>
<keyword evidence="3" id="KW-0143">Chaperone</keyword>
<dbReference type="InterPro" id="IPR003495">
    <property type="entry name" value="CobW/HypB/UreG_nucleotide-bd"/>
</dbReference>
<evidence type="ECO:0000256" key="5">
    <source>
        <dbReference type="ARBA" id="ARBA00049117"/>
    </source>
</evidence>
<dbReference type="EMBL" id="CP026520">
    <property type="protein sequence ID" value="QAV19777.1"/>
    <property type="molecule type" value="Genomic_DNA"/>
</dbReference>
<dbReference type="Proteomes" id="UP001527202">
    <property type="component" value="Unassembled WGS sequence"/>
</dbReference>
<dbReference type="InterPro" id="IPR051316">
    <property type="entry name" value="Zinc-reg_GTPase_activator"/>
</dbReference>
<comment type="catalytic activity">
    <reaction evidence="5">
        <text>GTP + H2O = GDP + phosphate + H(+)</text>
        <dbReference type="Rhea" id="RHEA:19669"/>
        <dbReference type="ChEBI" id="CHEBI:15377"/>
        <dbReference type="ChEBI" id="CHEBI:15378"/>
        <dbReference type="ChEBI" id="CHEBI:37565"/>
        <dbReference type="ChEBI" id="CHEBI:43474"/>
        <dbReference type="ChEBI" id="CHEBI:58189"/>
    </reaction>
    <physiologicalReaction direction="left-to-right" evidence="5">
        <dbReference type="Rhea" id="RHEA:19670"/>
    </physiologicalReaction>
</comment>
<evidence type="ECO:0000259" key="7">
    <source>
        <dbReference type="SMART" id="SM00833"/>
    </source>
</evidence>
<keyword evidence="11" id="KW-1185">Reference proteome</keyword>
<reference evidence="9 10" key="1">
    <citation type="submission" date="2018-01" db="EMBL/GenBank/DDBJ databases">
        <title>The whole genome sequencing and assembly of Paenibacillus chitinolyticus KCCM 41400 strain.</title>
        <authorList>
            <person name="Kim J.-Y."/>
            <person name="Park M.-K."/>
            <person name="Lee Y.-J."/>
            <person name="Yi H."/>
            <person name="Bahn Y.-S."/>
            <person name="Kim J.F."/>
            <person name="Lee D.-W."/>
        </authorList>
    </citation>
    <scope>NUCLEOTIDE SEQUENCE [LARGE SCALE GENOMIC DNA]</scope>
    <source>
        <strain evidence="9 10">KCCM 41400</strain>
    </source>
</reference>